<accession>A0A218XNE0</accession>
<evidence type="ECO:0000313" key="3">
    <source>
        <dbReference type="EMBL" id="OWM86011.1"/>
    </source>
</evidence>
<evidence type="ECO:0000256" key="1">
    <source>
        <dbReference type="SAM" id="MobiDB-lite"/>
    </source>
</evidence>
<sequence length="122" mass="13548">MLVQSILKLFPAFLLVKWDPQLSQAKPSSRGSTQSHGSTPQASASRNQPRLFPLTGGSMGFSPSLHNKIQIPLTPITSYHFPIVSTPFWPTGFPHKDSRLKLGTLFIARQSEANRRARGHEQ</sequence>
<evidence type="ECO:0000313" key="4">
    <source>
        <dbReference type="Proteomes" id="UP000197138"/>
    </source>
</evidence>
<dbReference type="AlphaFoldDB" id="A0A218XNE0"/>
<gene>
    <name evidence="3" type="ORF">CDL15_Pgr011888</name>
</gene>
<dbReference type="EMBL" id="MTKT01001099">
    <property type="protein sequence ID" value="OWM86011.1"/>
    <property type="molecule type" value="Genomic_DNA"/>
</dbReference>
<proteinExistence type="predicted"/>
<name>A0A218XNE0_PUNGR</name>
<comment type="caution">
    <text evidence="3">The sequence shown here is derived from an EMBL/GenBank/DDBJ whole genome shotgun (WGS) entry which is preliminary data.</text>
</comment>
<feature type="chain" id="PRO_5013188565" evidence="2">
    <location>
        <begin position="26"/>
        <end position="122"/>
    </location>
</feature>
<keyword evidence="2" id="KW-0732">Signal</keyword>
<reference evidence="4" key="1">
    <citation type="journal article" date="2017" name="Plant J.">
        <title>The pomegranate (Punica granatum L.) genome and the genomics of punicalagin biosynthesis.</title>
        <authorList>
            <person name="Qin G."/>
            <person name="Xu C."/>
            <person name="Ming R."/>
            <person name="Tang H."/>
            <person name="Guyot R."/>
            <person name="Kramer E.M."/>
            <person name="Hu Y."/>
            <person name="Yi X."/>
            <person name="Qi Y."/>
            <person name="Xu X."/>
            <person name="Gao Z."/>
            <person name="Pan H."/>
            <person name="Jian J."/>
            <person name="Tian Y."/>
            <person name="Yue Z."/>
            <person name="Xu Y."/>
        </authorList>
    </citation>
    <scope>NUCLEOTIDE SEQUENCE [LARGE SCALE GENOMIC DNA]</scope>
    <source>
        <strain evidence="4">cv. Dabenzi</strain>
    </source>
</reference>
<feature type="compositionally biased region" description="Polar residues" evidence="1">
    <location>
        <begin position="23"/>
        <end position="48"/>
    </location>
</feature>
<feature type="signal peptide" evidence="2">
    <location>
        <begin position="1"/>
        <end position="25"/>
    </location>
</feature>
<evidence type="ECO:0000256" key="2">
    <source>
        <dbReference type="SAM" id="SignalP"/>
    </source>
</evidence>
<protein>
    <submittedName>
        <fullName evidence="3">Uncharacterized protein</fullName>
    </submittedName>
</protein>
<dbReference type="Proteomes" id="UP000197138">
    <property type="component" value="Unassembled WGS sequence"/>
</dbReference>
<organism evidence="3 4">
    <name type="scientific">Punica granatum</name>
    <name type="common">Pomegranate</name>
    <dbReference type="NCBI Taxonomy" id="22663"/>
    <lineage>
        <taxon>Eukaryota</taxon>
        <taxon>Viridiplantae</taxon>
        <taxon>Streptophyta</taxon>
        <taxon>Embryophyta</taxon>
        <taxon>Tracheophyta</taxon>
        <taxon>Spermatophyta</taxon>
        <taxon>Magnoliopsida</taxon>
        <taxon>eudicotyledons</taxon>
        <taxon>Gunneridae</taxon>
        <taxon>Pentapetalae</taxon>
        <taxon>rosids</taxon>
        <taxon>malvids</taxon>
        <taxon>Myrtales</taxon>
        <taxon>Lythraceae</taxon>
        <taxon>Punica</taxon>
    </lineage>
</organism>
<feature type="region of interest" description="Disordered" evidence="1">
    <location>
        <begin position="23"/>
        <end position="57"/>
    </location>
</feature>